<feature type="region of interest" description="Disordered" evidence="1">
    <location>
        <begin position="580"/>
        <end position="603"/>
    </location>
</feature>
<organism evidence="3 4">
    <name type="scientific">Macrostomum lignano</name>
    <dbReference type="NCBI Taxonomy" id="282301"/>
    <lineage>
        <taxon>Eukaryota</taxon>
        <taxon>Metazoa</taxon>
        <taxon>Spiralia</taxon>
        <taxon>Lophotrochozoa</taxon>
        <taxon>Platyhelminthes</taxon>
        <taxon>Rhabditophora</taxon>
        <taxon>Macrostomorpha</taxon>
        <taxon>Macrostomida</taxon>
        <taxon>Macrostomidae</taxon>
        <taxon>Macrostomum</taxon>
    </lineage>
</organism>
<dbReference type="WBParaSite" id="maker-unitig_29079-snap-gene-0.1-mRNA-1">
    <property type="protein sequence ID" value="maker-unitig_29079-snap-gene-0.1-mRNA-1"/>
    <property type="gene ID" value="maker-unitig_29079-snap-gene-0.1"/>
</dbReference>
<dbReference type="PANTHER" id="PTHR10367">
    <property type="entry name" value="MRNA-CAPPING ENZYME"/>
    <property type="match status" value="1"/>
</dbReference>
<proteinExistence type="predicted"/>
<evidence type="ECO:0000313" key="4">
    <source>
        <dbReference type="WBParaSite" id="maker-unitig_29079-snap-gene-0.1-mRNA-1"/>
    </source>
</evidence>
<dbReference type="InterPro" id="IPR006076">
    <property type="entry name" value="FAD-dep_OxRdtase"/>
</dbReference>
<dbReference type="GO" id="GO:0004651">
    <property type="term" value="F:polynucleotide 5'-phosphatase activity"/>
    <property type="evidence" value="ECO:0007669"/>
    <property type="project" value="TreeGrafter"/>
</dbReference>
<dbReference type="InterPro" id="IPR029021">
    <property type="entry name" value="Prot-tyrosine_phosphatase-like"/>
</dbReference>
<dbReference type="InterPro" id="IPR051029">
    <property type="entry name" value="mRNA_Capping_Enz/RNA_Phosphat"/>
</dbReference>
<evidence type="ECO:0000313" key="3">
    <source>
        <dbReference type="Proteomes" id="UP000095280"/>
    </source>
</evidence>
<dbReference type="AlphaFoldDB" id="A0A1I8FCA3"/>
<dbReference type="Gene3D" id="3.30.9.10">
    <property type="entry name" value="D-Amino Acid Oxidase, subunit A, domain 2"/>
    <property type="match status" value="1"/>
</dbReference>
<dbReference type="SUPFAM" id="SSF52799">
    <property type="entry name" value="(Phosphotyrosine protein) phosphatases II"/>
    <property type="match status" value="1"/>
</dbReference>
<name>A0A1I8FCA3_9PLAT</name>
<dbReference type="Gene3D" id="3.90.190.10">
    <property type="entry name" value="Protein tyrosine phosphatase superfamily"/>
    <property type="match status" value="1"/>
</dbReference>
<evidence type="ECO:0000259" key="2">
    <source>
        <dbReference type="Pfam" id="PF01266"/>
    </source>
</evidence>
<dbReference type="SUPFAM" id="SSF51905">
    <property type="entry name" value="FAD/NAD(P)-binding domain"/>
    <property type="match status" value="1"/>
</dbReference>
<protein>
    <submittedName>
        <fullName evidence="4">DAO domain-containing protein</fullName>
    </submittedName>
</protein>
<dbReference type="InterPro" id="IPR036188">
    <property type="entry name" value="FAD/NAD-bd_sf"/>
</dbReference>
<reference evidence="4" key="1">
    <citation type="submission" date="2016-11" db="UniProtKB">
        <authorList>
            <consortium name="WormBaseParasite"/>
        </authorList>
    </citation>
    <scope>IDENTIFICATION</scope>
</reference>
<dbReference type="Gene3D" id="3.50.50.60">
    <property type="entry name" value="FAD/NAD(P)-binding domain"/>
    <property type="match status" value="1"/>
</dbReference>
<evidence type="ECO:0000256" key="1">
    <source>
        <dbReference type="SAM" id="MobiDB-lite"/>
    </source>
</evidence>
<dbReference type="Proteomes" id="UP000095280">
    <property type="component" value="Unplaced"/>
</dbReference>
<feature type="domain" description="FAD dependent oxidoreductase" evidence="2">
    <location>
        <begin position="604"/>
        <end position="769"/>
    </location>
</feature>
<feature type="region of interest" description="Disordered" evidence="1">
    <location>
        <begin position="135"/>
        <end position="180"/>
    </location>
</feature>
<dbReference type="Gene3D" id="3.30.1490.430">
    <property type="match status" value="1"/>
</dbReference>
<sequence>ARSAWLIDLDENTDPVLRQGPGGGSSSAASSVKLHCKGHGQTLPRPIRRLSIRLRRSLCTARTGYNRTGFMIISYLVTEFDWSCELAVQASPRPRPPGIYKQDYLEEIWNRASMTPRSVRLRLRCQTGALGTRTRRTMNNQPTDGAAAGAPLTTRRGGAGGQGSAAAGRKRPSKDSRRLQKPRLAAMGAIKISQFMSGVEGVQQVLDSEVVSRVREIVRRACGFEGGAAFPVANRCCRQKGLPRVVERLTAFGYMMAVLGRAARCTPSTGTNSVFLVPNLEFPQPERPVQARGRHVLDRASWLHRTVQGAPSRYSSMNAVSSSPASVGALPFAGGCSASSWSSLPALDAMKQRWGRQLPKEPFSVRLKGFYGLDACVKLLSQEFHRRVWATRRRASSCQPRGPRRHLHWRLLATLMKWKPPELKTVDFKLQWIRRKEARLPEEHFGEPLTPPNTTERLWSAAFDLPDAHLVILKERAVIASILNPVTKERLLEFVDNALIARERSRDRQLMPPPRPMTVRGRRFNRSLLVCSFGVDSKSLRGLMDLKNLAPPLVIGGGCHRLQWSPYWLRQAVNCNVSGGERDPGLHQGGPVRSPAVASDSNSPSRRIFNMFLRNIKENLAVFDLDPPDICYAPHGYLVLADEANAETLRTNNQAQRKLGAKVDLMSPEKMKETWPWLNVSDIALGAFGTENEGWFDPYLFLQALKRKAVSQNVKFVVGELLDFEFSMQRYVKGDLSFEQERLKAALVKCPDNLVRNINFGVVVNAAGPLGGSRGAPGWAGVVIFGWQKLNWPVGA</sequence>
<dbReference type="PANTHER" id="PTHR10367:SF9">
    <property type="entry name" value="DUAL-SPECIFICITY PHOSPHATASE 11 (RNA_RNP COMPLEX 1-INTERACTING)"/>
    <property type="match status" value="1"/>
</dbReference>
<accession>A0A1I8FCA3</accession>
<dbReference type="Pfam" id="PF01266">
    <property type="entry name" value="DAO"/>
    <property type="match status" value="1"/>
</dbReference>
<keyword evidence="3" id="KW-1185">Reference proteome</keyword>